<protein>
    <recommendedName>
        <fullName evidence="4">TNase-like domain-containing protein</fullName>
    </recommendedName>
</protein>
<reference evidence="2 3" key="1">
    <citation type="journal article" date="2011" name="PLoS Pathog.">
        <title>Dynamic evolution of pathogenicity revealed by sequencing and comparative genomics of 19 Pseudomonas syringae isolates.</title>
        <authorList>
            <person name="Baltrus D.A."/>
            <person name="Nishimura M.T."/>
            <person name="Romanchuk A."/>
            <person name="Chang J.H."/>
            <person name="Mukhtar M.S."/>
            <person name="Cherkis K."/>
            <person name="Roach J."/>
            <person name="Grant S.R."/>
            <person name="Jones C.D."/>
            <person name="Dangl J.L."/>
        </authorList>
    </citation>
    <scope>NUCLEOTIDE SEQUENCE [LARGE SCALE GENOMIC DNA]</scope>
    <source>
        <strain evidence="2 3">M301315</strain>
    </source>
</reference>
<dbReference type="InterPro" id="IPR035437">
    <property type="entry name" value="SNase_OB-fold_sf"/>
</dbReference>
<dbReference type="Proteomes" id="UP000006426">
    <property type="component" value="Plasmid pmppla107"/>
</dbReference>
<keyword evidence="2" id="KW-0614">Plasmid</keyword>
<feature type="chain" id="PRO_5042019609" description="TNase-like domain-containing protein" evidence="1">
    <location>
        <begin position="20"/>
        <end position="199"/>
    </location>
</feature>
<geneLocation type="plasmid" evidence="3">
    <name>pmppla107</name>
</geneLocation>
<accession>A0AAD0PVB7</accession>
<dbReference type="RefSeq" id="WP_005742416.1">
    <property type="nucleotide sequence ID" value="NZ_CP031226.1"/>
</dbReference>
<keyword evidence="1" id="KW-0732">Signal</keyword>
<sequence length="199" mass="22215">MLKVLTALMAVLIPATVHAGPVDERGGWQPFKEELVFEAQAVEMDGPLTYWVKPSEGFVNQTAKVMEDMRSPFVIANPFVFKIQLAGLTSGSSSGMLLSEDGFEEEARKASRDELINHDYQFRCYGKYSDLAMPICSAIDDKGESAGVNLVRKGIYMRDKTFESLSSLEEKLMTEAQKTAEAEAIGIWKPFRFMLRGLQ</sequence>
<dbReference type="GeneID" id="39473883"/>
<gene>
    <name evidence="2" type="ORF">PLA107_029740</name>
</gene>
<organism evidence="2 3">
    <name type="scientific">Pseudomonas amygdali pv. lachrymans str. M301315</name>
    <dbReference type="NCBI Taxonomy" id="629260"/>
    <lineage>
        <taxon>Bacteria</taxon>
        <taxon>Pseudomonadati</taxon>
        <taxon>Pseudomonadota</taxon>
        <taxon>Gammaproteobacteria</taxon>
        <taxon>Pseudomonadales</taxon>
        <taxon>Pseudomonadaceae</taxon>
        <taxon>Pseudomonas</taxon>
        <taxon>Pseudomonas amygdali</taxon>
    </lineage>
</organism>
<dbReference type="EMBL" id="CP031226">
    <property type="protein sequence ID" value="AXH59411.1"/>
    <property type="molecule type" value="Genomic_DNA"/>
</dbReference>
<dbReference type="Gene3D" id="2.40.50.90">
    <property type="match status" value="1"/>
</dbReference>
<dbReference type="SUPFAM" id="SSF50199">
    <property type="entry name" value="Staphylococcal nuclease"/>
    <property type="match status" value="1"/>
</dbReference>
<dbReference type="AlphaFoldDB" id="A0AAD0PVB7"/>
<evidence type="ECO:0000313" key="2">
    <source>
        <dbReference type="EMBL" id="AXH59411.1"/>
    </source>
</evidence>
<evidence type="ECO:0000313" key="3">
    <source>
        <dbReference type="Proteomes" id="UP000006426"/>
    </source>
</evidence>
<evidence type="ECO:0000256" key="1">
    <source>
        <dbReference type="SAM" id="SignalP"/>
    </source>
</evidence>
<name>A0AAD0PVB7_PSEAV</name>
<proteinExistence type="predicted"/>
<feature type="signal peptide" evidence="1">
    <location>
        <begin position="1"/>
        <end position="19"/>
    </location>
</feature>
<evidence type="ECO:0008006" key="4">
    <source>
        <dbReference type="Google" id="ProtNLM"/>
    </source>
</evidence>